<evidence type="ECO:0000256" key="1">
    <source>
        <dbReference type="SAM" id="Phobius"/>
    </source>
</evidence>
<keyword evidence="1" id="KW-0812">Transmembrane</keyword>
<feature type="transmembrane region" description="Helical" evidence="1">
    <location>
        <begin position="20"/>
        <end position="40"/>
    </location>
</feature>
<sequence length="83" mass="9196">MLLYRYRVVIEIFSQALGMAIRVLTFTLTGILAIAVSLVFVITRSRGVQFDVVLATLLLSTAIIFGSQMVNYVPPSQKNVAYL</sequence>
<feature type="transmembrane region" description="Helical" evidence="1">
    <location>
        <begin position="52"/>
        <end position="73"/>
    </location>
</feature>
<feature type="non-terminal residue" evidence="2">
    <location>
        <position position="83"/>
    </location>
</feature>
<evidence type="ECO:0000313" key="3">
    <source>
        <dbReference type="Proteomes" id="UP000054477"/>
    </source>
</evidence>
<dbReference type="EMBL" id="KN838588">
    <property type="protein sequence ID" value="KIK02750.1"/>
    <property type="molecule type" value="Genomic_DNA"/>
</dbReference>
<gene>
    <name evidence="2" type="ORF">K443DRAFT_677338</name>
</gene>
<organism evidence="2 3">
    <name type="scientific">Laccaria amethystina LaAM-08-1</name>
    <dbReference type="NCBI Taxonomy" id="1095629"/>
    <lineage>
        <taxon>Eukaryota</taxon>
        <taxon>Fungi</taxon>
        <taxon>Dikarya</taxon>
        <taxon>Basidiomycota</taxon>
        <taxon>Agaricomycotina</taxon>
        <taxon>Agaricomycetes</taxon>
        <taxon>Agaricomycetidae</taxon>
        <taxon>Agaricales</taxon>
        <taxon>Agaricineae</taxon>
        <taxon>Hydnangiaceae</taxon>
        <taxon>Laccaria</taxon>
    </lineage>
</organism>
<reference evidence="2 3" key="1">
    <citation type="submission" date="2014-04" db="EMBL/GenBank/DDBJ databases">
        <authorList>
            <consortium name="DOE Joint Genome Institute"/>
            <person name="Kuo A."/>
            <person name="Kohler A."/>
            <person name="Nagy L.G."/>
            <person name="Floudas D."/>
            <person name="Copeland A."/>
            <person name="Barry K.W."/>
            <person name="Cichocki N."/>
            <person name="Veneault-Fourrey C."/>
            <person name="LaButti K."/>
            <person name="Lindquist E.A."/>
            <person name="Lipzen A."/>
            <person name="Lundell T."/>
            <person name="Morin E."/>
            <person name="Murat C."/>
            <person name="Sun H."/>
            <person name="Tunlid A."/>
            <person name="Henrissat B."/>
            <person name="Grigoriev I.V."/>
            <person name="Hibbett D.S."/>
            <person name="Martin F."/>
            <person name="Nordberg H.P."/>
            <person name="Cantor M.N."/>
            <person name="Hua S.X."/>
        </authorList>
    </citation>
    <scope>NUCLEOTIDE SEQUENCE [LARGE SCALE GENOMIC DNA]</scope>
    <source>
        <strain evidence="2 3">LaAM-08-1</strain>
    </source>
</reference>
<name>A0A0C9WU93_9AGAR</name>
<proteinExistence type="predicted"/>
<dbReference type="Proteomes" id="UP000054477">
    <property type="component" value="Unassembled WGS sequence"/>
</dbReference>
<keyword evidence="1" id="KW-0472">Membrane</keyword>
<protein>
    <submittedName>
        <fullName evidence="2">Uncharacterized protein</fullName>
    </submittedName>
</protein>
<accession>A0A0C9WU93</accession>
<reference evidence="3" key="2">
    <citation type="submission" date="2015-01" db="EMBL/GenBank/DDBJ databases">
        <title>Evolutionary Origins and Diversification of the Mycorrhizal Mutualists.</title>
        <authorList>
            <consortium name="DOE Joint Genome Institute"/>
            <consortium name="Mycorrhizal Genomics Consortium"/>
            <person name="Kohler A."/>
            <person name="Kuo A."/>
            <person name="Nagy L.G."/>
            <person name="Floudas D."/>
            <person name="Copeland A."/>
            <person name="Barry K.W."/>
            <person name="Cichocki N."/>
            <person name="Veneault-Fourrey C."/>
            <person name="LaButti K."/>
            <person name="Lindquist E.A."/>
            <person name="Lipzen A."/>
            <person name="Lundell T."/>
            <person name="Morin E."/>
            <person name="Murat C."/>
            <person name="Riley R."/>
            <person name="Ohm R."/>
            <person name="Sun H."/>
            <person name="Tunlid A."/>
            <person name="Henrissat B."/>
            <person name="Grigoriev I.V."/>
            <person name="Hibbett D.S."/>
            <person name="Martin F."/>
        </authorList>
    </citation>
    <scope>NUCLEOTIDE SEQUENCE [LARGE SCALE GENOMIC DNA]</scope>
    <source>
        <strain evidence="3">LaAM-08-1</strain>
    </source>
</reference>
<dbReference type="OrthoDB" id="3259067at2759"/>
<dbReference type="AlphaFoldDB" id="A0A0C9WU93"/>
<evidence type="ECO:0000313" key="2">
    <source>
        <dbReference type="EMBL" id="KIK02750.1"/>
    </source>
</evidence>
<keyword evidence="3" id="KW-1185">Reference proteome</keyword>
<dbReference type="HOGENOM" id="CLU_2549166_0_0_1"/>
<keyword evidence="1" id="KW-1133">Transmembrane helix</keyword>